<evidence type="ECO:0008006" key="8">
    <source>
        <dbReference type="Google" id="ProtNLM"/>
    </source>
</evidence>
<evidence type="ECO:0000256" key="3">
    <source>
        <dbReference type="ARBA" id="ARBA00022737"/>
    </source>
</evidence>
<dbReference type="Gene3D" id="3.80.10.10">
    <property type="entry name" value="Ribonuclease Inhibitor"/>
    <property type="match status" value="2"/>
</dbReference>
<evidence type="ECO:0000256" key="2">
    <source>
        <dbReference type="ARBA" id="ARBA00022729"/>
    </source>
</evidence>
<proteinExistence type="predicted"/>
<keyword evidence="4" id="KW-0812">Transmembrane</keyword>
<dbReference type="InterPro" id="IPR001611">
    <property type="entry name" value="Leu-rich_rpt"/>
</dbReference>
<dbReference type="Pfam" id="PF13855">
    <property type="entry name" value="LRR_8"/>
    <property type="match status" value="1"/>
</dbReference>
<dbReference type="PANTHER" id="PTHR24373:SF384">
    <property type="entry name" value="LEUCINE RICH REPEAT CONTAINING 38"/>
    <property type="match status" value="1"/>
</dbReference>
<name>A0A653DX78_CALMS</name>
<dbReference type="OrthoDB" id="635273at2759"/>
<keyword evidence="4" id="KW-0472">Membrane</keyword>
<reference evidence="6 7" key="1">
    <citation type="submission" date="2019-01" db="EMBL/GenBank/DDBJ databases">
        <authorList>
            <person name="Sayadi A."/>
        </authorList>
    </citation>
    <scope>NUCLEOTIDE SEQUENCE [LARGE SCALE GENOMIC DNA]</scope>
</reference>
<keyword evidence="2 5" id="KW-0732">Signal</keyword>
<evidence type="ECO:0000313" key="6">
    <source>
        <dbReference type="EMBL" id="VEN64105.1"/>
    </source>
</evidence>
<feature type="chain" id="PRO_5024936921" description="LRRCT domain-containing protein" evidence="5">
    <location>
        <begin position="17"/>
        <end position="460"/>
    </location>
</feature>
<keyword evidence="1" id="KW-0433">Leucine-rich repeat</keyword>
<evidence type="ECO:0000256" key="4">
    <source>
        <dbReference type="SAM" id="Phobius"/>
    </source>
</evidence>
<organism evidence="6 7">
    <name type="scientific">Callosobruchus maculatus</name>
    <name type="common">Southern cowpea weevil</name>
    <name type="synonym">Pulse bruchid</name>
    <dbReference type="NCBI Taxonomy" id="64391"/>
    <lineage>
        <taxon>Eukaryota</taxon>
        <taxon>Metazoa</taxon>
        <taxon>Ecdysozoa</taxon>
        <taxon>Arthropoda</taxon>
        <taxon>Hexapoda</taxon>
        <taxon>Insecta</taxon>
        <taxon>Pterygota</taxon>
        <taxon>Neoptera</taxon>
        <taxon>Endopterygota</taxon>
        <taxon>Coleoptera</taxon>
        <taxon>Polyphaga</taxon>
        <taxon>Cucujiformia</taxon>
        <taxon>Chrysomeloidea</taxon>
        <taxon>Chrysomelidae</taxon>
        <taxon>Bruchinae</taxon>
        <taxon>Bruchini</taxon>
        <taxon>Callosobruchus</taxon>
    </lineage>
</organism>
<protein>
    <recommendedName>
        <fullName evidence="8">LRRCT domain-containing protein</fullName>
    </recommendedName>
</protein>
<gene>
    <name evidence="6" type="ORF">CALMAC_LOCUS20740</name>
</gene>
<keyword evidence="3" id="KW-0677">Repeat</keyword>
<dbReference type="Proteomes" id="UP000410492">
    <property type="component" value="Unassembled WGS sequence"/>
</dbReference>
<evidence type="ECO:0000256" key="5">
    <source>
        <dbReference type="SAM" id="SignalP"/>
    </source>
</evidence>
<accession>A0A653DX78</accession>
<dbReference type="PROSITE" id="PS51450">
    <property type="entry name" value="LRR"/>
    <property type="match status" value="3"/>
</dbReference>
<dbReference type="SMART" id="SM00369">
    <property type="entry name" value="LRR_TYP"/>
    <property type="match status" value="7"/>
</dbReference>
<dbReference type="PANTHER" id="PTHR24373">
    <property type="entry name" value="SLIT RELATED LEUCINE-RICH REPEAT NEURONAL PROTEIN"/>
    <property type="match status" value="1"/>
</dbReference>
<sequence>MKLILILLSTIYLCLAEEVYQNSSHICNTCNCRDEDEFVLECANKGFQHILAEWPAHNKTLVAVLSHNNISTLGRLPFSNYTVKVMLDHCNIKNLDPGILANIAKVELMDLSYNLLTTEAIDGIEFKGPYDHDKYFPTALKYLNLAYNMIHSLPTRFFESMTDLEDLNLEGNGFSVLDINTQTALSSLSKLKRLNLANNGLTELVGDAVLNLKHLEELDLSSNELDFVPNTLDYLKSSLKILNLSNNFIYKLNDKSFLGLNLRYLYLNNLPRVKSVGPNTFATLPLLKKLEMCNNTHLRDIDREAFSPKQELVELYLNNNSLIEISYKLLQWKTLKIFEINENPLSCSCDLYNISKDLSIDITRNLDGPSCIDSSGHSQMIYHLKSSGLCKNEKHEFDIDYAEDHFEMLRVTIVGLSTILVVMMLILSAVAFLRYRRGVAVRNYPFTAQVSYNPLQNRQF</sequence>
<dbReference type="EMBL" id="CAACVG010015123">
    <property type="protein sequence ID" value="VEN64105.1"/>
    <property type="molecule type" value="Genomic_DNA"/>
</dbReference>
<keyword evidence="4" id="KW-1133">Transmembrane helix</keyword>
<dbReference type="SUPFAM" id="SSF52058">
    <property type="entry name" value="L domain-like"/>
    <property type="match status" value="1"/>
</dbReference>
<evidence type="ECO:0000313" key="7">
    <source>
        <dbReference type="Proteomes" id="UP000410492"/>
    </source>
</evidence>
<evidence type="ECO:0000256" key="1">
    <source>
        <dbReference type="ARBA" id="ARBA00022614"/>
    </source>
</evidence>
<dbReference type="AlphaFoldDB" id="A0A653DX78"/>
<dbReference type="InterPro" id="IPR050328">
    <property type="entry name" value="Dev_Immune_Receptor"/>
</dbReference>
<keyword evidence="7" id="KW-1185">Reference proteome</keyword>
<dbReference type="InterPro" id="IPR003591">
    <property type="entry name" value="Leu-rich_rpt_typical-subtyp"/>
</dbReference>
<dbReference type="InterPro" id="IPR032675">
    <property type="entry name" value="LRR_dom_sf"/>
</dbReference>
<feature type="transmembrane region" description="Helical" evidence="4">
    <location>
        <begin position="413"/>
        <end position="433"/>
    </location>
</feature>
<feature type="signal peptide" evidence="5">
    <location>
        <begin position="1"/>
        <end position="16"/>
    </location>
</feature>